<keyword evidence="2" id="KW-1185">Reference proteome</keyword>
<evidence type="ECO:0000313" key="1">
    <source>
        <dbReference type="EMBL" id="VDN31412.1"/>
    </source>
</evidence>
<dbReference type="InterPro" id="IPR011029">
    <property type="entry name" value="DEATH-like_dom_sf"/>
</dbReference>
<proteinExistence type="predicted"/>
<dbReference type="EMBL" id="UYRV01118913">
    <property type="protein sequence ID" value="VDN31412.1"/>
    <property type="molecule type" value="Genomic_DNA"/>
</dbReference>
<protein>
    <recommendedName>
        <fullName evidence="3">Death domain-containing protein</fullName>
    </recommendedName>
</protein>
<dbReference type="AlphaFoldDB" id="A0A3P7QHE9"/>
<dbReference type="Gene3D" id="1.10.533.10">
    <property type="entry name" value="Death Domain, Fas"/>
    <property type="match status" value="1"/>
</dbReference>
<organism evidence="1 2">
    <name type="scientific">Cylicostephanus goldi</name>
    <name type="common">Nematode worm</name>
    <dbReference type="NCBI Taxonomy" id="71465"/>
    <lineage>
        <taxon>Eukaryota</taxon>
        <taxon>Metazoa</taxon>
        <taxon>Ecdysozoa</taxon>
        <taxon>Nematoda</taxon>
        <taxon>Chromadorea</taxon>
        <taxon>Rhabditida</taxon>
        <taxon>Rhabditina</taxon>
        <taxon>Rhabditomorpha</taxon>
        <taxon>Strongyloidea</taxon>
        <taxon>Strongylidae</taxon>
        <taxon>Cylicostephanus</taxon>
    </lineage>
</organism>
<name>A0A3P7QHE9_CYLGO</name>
<evidence type="ECO:0008006" key="3">
    <source>
        <dbReference type="Google" id="ProtNLM"/>
    </source>
</evidence>
<reference evidence="1 2" key="1">
    <citation type="submission" date="2018-11" db="EMBL/GenBank/DDBJ databases">
        <authorList>
            <consortium name="Pathogen Informatics"/>
        </authorList>
    </citation>
    <scope>NUCLEOTIDE SEQUENCE [LARGE SCALE GENOMIC DNA]</scope>
</reference>
<accession>A0A3P7QHE9</accession>
<evidence type="ECO:0000313" key="2">
    <source>
        <dbReference type="Proteomes" id="UP000271889"/>
    </source>
</evidence>
<dbReference type="OrthoDB" id="5842568at2759"/>
<dbReference type="Proteomes" id="UP000271889">
    <property type="component" value="Unassembled WGS sequence"/>
</dbReference>
<dbReference type="SUPFAM" id="SSF47986">
    <property type="entry name" value="DEATH domain"/>
    <property type="match status" value="1"/>
</dbReference>
<gene>
    <name evidence="1" type="ORF">CGOC_LOCUS11809</name>
</gene>
<sequence length="114" mass="12673">MTSLDTNLADLSLKTSQLLANCLSSGDLWLKIVDTKRNSIYYMSEDEVERISREANPGESVLRAWGNRGQSVKDLLVRLQALSKHHGPAMDQAQLILSRKFSECGSNIVITQVP</sequence>